<keyword evidence="1" id="KW-0732">Signal</keyword>
<gene>
    <name evidence="2" type="ORF">ElP_42280</name>
</gene>
<dbReference type="KEGG" id="tpla:ElP_42280"/>
<evidence type="ECO:0000256" key="1">
    <source>
        <dbReference type="SAM" id="SignalP"/>
    </source>
</evidence>
<organism evidence="2 3">
    <name type="scientific">Tautonia plasticadhaerens</name>
    <dbReference type="NCBI Taxonomy" id="2527974"/>
    <lineage>
        <taxon>Bacteria</taxon>
        <taxon>Pseudomonadati</taxon>
        <taxon>Planctomycetota</taxon>
        <taxon>Planctomycetia</taxon>
        <taxon>Isosphaerales</taxon>
        <taxon>Isosphaeraceae</taxon>
        <taxon>Tautonia</taxon>
    </lineage>
</organism>
<keyword evidence="3" id="KW-1185">Reference proteome</keyword>
<evidence type="ECO:0000313" key="2">
    <source>
        <dbReference type="EMBL" id="QDV36308.1"/>
    </source>
</evidence>
<name>A0A518H658_9BACT</name>
<sequence length="85" mass="9330" precursor="true">MRMIRTATGLLCGSLALWAPAADGRGGELTEVETRRLLAELRPDPDDAWRTIPWKVSLLDAQRAAAQEGKPIFIWSMDGHPLGCT</sequence>
<evidence type="ECO:0000313" key="3">
    <source>
        <dbReference type="Proteomes" id="UP000317835"/>
    </source>
</evidence>
<dbReference type="RefSeq" id="WP_145272472.1">
    <property type="nucleotide sequence ID" value="NZ_CP036426.1"/>
</dbReference>
<protein>
    <submittedName>
        <fullName evidence="2">Uncharacterized protein</fullName>
    </submittedName>
</protein>
<dbReference type="Proteomes" id="UP000317835">
    <property type="component" value="Chromosome"/>
</dbReference>
<accession>A0A518H658</accession>
<reference evidence="2 3" key="1">
    <citation type="submission" date="2019-02" db="EMBL/GenBank/DDBJ databases">
        <title>Deep-cultivation of Planctomycetes and their phenomic and genomic characterization uncovers novel biology.</title>
        <authorList>
            <person name="Wiegand S."/>
            <person name="Jogler M."/>
            <person name="Boedeker C."/>
            <person name="Pinto D."/>
            <person name="Vollmers J."/>
            <person name="Rivas-Marin E."/>
            <person name="Kohn T."/>
            <person name="Peeters S.H."/>
            <person name="Heuer A."/>
            <person name="Rast P."/>
            <person name="Oberbeckmann S."/>
            <person name="Bunk B."/>
            <person name="Jeske O."/>
            <person name="Meyerdierks A."/>
            <person name="Storesund J.E."/>
            <person name="Kallscheuer N."/>
            <person name="Luecker S."/>
            <person name="Lage O.M."/>
            <person name="Pohl T."/>
            <person name="Merkel B.J."/>
            <person name="Hornburger P."/>
            <person name="Mueller R.-W."/>
            <person name="Bruemmer F."/>
            <person name="Labrenz M."/>
            <person name="Spormann A.M."/>
            <person name="Op den Camp H."/>
            <person name="Overmann J."/>
            <person name="Amann R."/>
            <person name="Jetten M.S.M."/>
            <person name="Mascher T."/>
            <person name="Medema M.H."/>
            <person name="Devos D.P."/>
            <person name="Kaster A.-K."/>
            <person name="Ovreas L."/>
            <person name="Rohde M."/>
            <person name="Galperin M.Y."/>
            <person name="Jogler C."/>
        </authorList>
    </citation>
    <scope>NUCLEOTIDE SEQUENCE [LARGE SCALE GENOMIC DNA]</scope>
    <source>
        <strain evidence="2 3">ElP</strain>
    </source>
</reference>
<feature type="signal peptide" evidence="1">
    <location>
        <begin position="1"/>
        <end position="21"/>
    </location>
</feature>
<proteinExistence type="predicted"/>
<dbReference type="AlphaFoldDB" id="A0A518H658"/>
<feature type="chain" id="PRO_5021754917" evidence="1">
    <location>
        <begin position="22"/>
        <end position="85"/>
    </location>
</feature>
<dbReference type="EMBL" id="CP036426">
    <property type="protein sequence ID" value="QDV36308.1"/>
    <property type="molecule type" value="Genomic_DNA"/>
</dbReference>
<dbReference type="OrthoDB" id="291572at2"/>